<reference evidence="2 3" key="1">
    <citation type="journal article" date="2022" name="bioRxiv">
        <title>Genomics of Preaxostyla Flagellates Illuminates Evolutionary Transitions and the Path Towards Mitochondrial Loss.</title>
        <authorList>
            <person name="Novak L.V.F."/>
            <person name="Treitli S.C."/>
            <person name="Pyrih J."/>
            <person name="Halakuc P."/>
            <person name="Pipaliya S.V."/>
            <person name="Vacek V."/>
            <person name="Brzon O."/>
            <person name="Soukal P."/>
            <person name="Eme L."/>
            <person name="Dacks J.B."/>
            <person name="Karnkowska A."/>
            <person name="Elias M."/>
            <person name="Hampl V."/>
        </authorList>
    </citation>
    <scope>NUCLEOTIDE SEQUENCE [LARGE SCALE GENOMIC DNA]</scope>
    <source>
        <strain evidence="2">NAU3</strain>
        <tissue evidence="2">Gut</tissue>
    </source>
</reference>
<evidence type="ECO:0000259" key="1">
    <source>
        <dbReference type="PROSITE" id="PS50053"/>
    </source>
</evidence>
<proteinExistence type="predicted"/>
<protein>
    <recommendedName>
        <fullName evidence="1">Ubiquitin-like domain-containing protein</fullName>
    </recommendedName>
</protein>
<feature type="domain" description="Ubiquitin-like" evidence="1">
    <location>
        <begin position="6"/>
        <end position="81"/>
    </location>
</feature>
<dbReference type="SUPFAM" id="SSF54236">
    <property type="entry name" value="Ubiquitin-like"/>
    <property type="match status" value="1"/>
</dbReference>
<keyword evidence="3" id="KW-1185">Reference proteome</keyword>
<comment type="caution">
    <text evidence="2">The sequence shown here is derived from an EMBL/GenBank/DDBJ whole genome shotgun (WGS) entry which is preliminary data.</text>
</comment>
<accession>A0ABQ9XTI0</accession>
<dbReference type="InterPro" id="IPR029071">
    <property type="entry name" value="Ubiquitin-like_domsf"/>
</dbReference>
<evidence type="ECO:0000313" key="2">
    <source>
        <dbReference type="EMBL" id="KAK2954774.1"/>
    </source>
</evidence>
<evidence type="ECO:0000313" key="3">
    <source>
        <dbReference type="Proteomes" id="UP001281761"/>
    </source>
</evidence>
<dbReference type="InterPro" id="IPR000626">
    <property type="entry name" value="Ubiquitin-like_dom"/>
</dbReference>
<dbReference type="EMBL" id="JARBJD010000074">
    <property type="protein sequence ID" value="KAK2954774.1"/>
    <property type="molecule type" value="Genomic_DNA"/>
</dbReference>
<dbReference type="PROSITE" id="PS50053">
    <property type="entry name" value="UBIQUITIN_2"/>
    <property type="match status" value="1"/>
</dbReference>
<gene>
    <name evidence="2" type="ORF">BLNAU_10259</name>
</gene>
<dbReference type="Proteomes" id="UP001281761">
    <property type="component" value="Unassembled WGS sequence"/>
</dbReference>
<name>A0ABQ9XTI0_9EUKA</name>
<dbReference type="CDD" id="cd17039">
    <property type="entry name" value="Ubl_ubiquitin_like"/>
    <property type="match status" value="1"/>
</dbReference>
<sequence length="94" mass="10455">MAQPDLPLQITDQNGNVHQVAYDGNMIGKELTKILKERTGMVSNRTTLKKGQKAVQDNKTLADQQISPGDRLVFTWKMNGGTLRCNSKPYHSIA</sequence>
<organism evidence="2 3">
    <name type="scientific">Blattamonas nauphoetae</name>
    <dbReference type="NCBI Taxonomy" id="2049346"/>
    <lineage>
        <taxon>Eukaryota</taxon>
        <taxon>Metamonada</taxon>
        <taxon>Preaxostyla</taxon>
        <taxon>Oxymonadida</taxon>
        <taxon>Blattamonas</taxon>
    </lineage>
</organism>